<dbReference type="InterPro" id="IPR003661">
    <property type="entry name" value="HisK_dim/P_dom"/>
</dbReference>
<evidence type="ECO:0000256" key="1">
    <source>
        <dbReference type="ARBA" id="ARBA00000085"/>
    </source>
</evidence>
<dbReference type="SUPFAM" id="SSF55874">
    <property type="entry name" value="ATPase domain of HSP90 chaperone/DNA topoisomerase II/histidine kinase"/>
    <property type="match status" value="1"/>
</dbReference>
<evidence type="ECO:0000313" key="17">
    <source>
        <dbReference type="EMBL" id="NOU93849.1"/>
    </source>
</evidence>
<evidence type="ECO:0000259" key="15">
    <source>
        <dbReference type="PROSITE" id="PS50109"/>
    </source>
</evidence>
<dbReference type="SMART" id="SM00387">
    <property type="entry name" value="HATPase_c"/>
    <property type="match status" value="1"/>
</dbReference>
<keyword evidence="8" id="KW-0547">Nucleotide-binding</keyword>
<dbReference type="Gene3D" id="1.10.287.130">
    <property type="match status" value="1"/>
</dbReference>
<dbReference type="SMART" id="SM00388">
    <property type="entry name" value="HisKA"/>
    <property type="match status" value="1"/>
</dbReference>
<dbReference type="Pfam" id="PF02518">
    <property type="entry name" value="HATPase_c"/>
    <property type="match status" value="1"/>
</dbReference>
<name>A0A972JYS7_9BACL</name>
<evidence type="ECO:0000256" key="12">
    <source>
        <dbReference type="ARBA" id="ARBA00023012"/>
    </source>
</evidence>
<comment type="catalytic activity">
    <reaction evidence="1">
        <text>ATP + protein L-histidine = ADP + protein N-phospho-L-histidine.</text>
        <dbReference type="EC" id="2.7.13.3"/>
    </reaction>
</comment>
<dbReference type="EC" id="2.7.13.3" evidence="3"/>
<dbReference type="GO" id="GO:0005886">
    <property type="term" value="C:plasma membrane"/>
    <property type="evidence" value="ECO:0007669"/>
    <property type="project" value="UniProtKB-SubCell"/>
</dbReference>
<dbReference type="PROSITE" id="PS50885">
    <property type="entry name" value="HAMP"/>
    <property type="match status" value="1"/>
</dbReference>
<dbReference type="InterPro" id="IPR005467">
    <property type="entry name" value="His_kinase_dom"/>
</dbReference>
<evidence type="ECO:0000256" key="10">
    <source>
        <dbReference type="ARBA" id="ARBA00022840"/>
    </source>
</evidence>
<evidence type="ECO:0000256" key="5">
    <source>
        <dbReference type="ARBA" id="ARBA00022553"/>
    </source>
</evidence>
<protein>
    <recommendedName>
        <fullName evidence="3">histidine kinase</fullName>
        <ecNumber evidence="3">2.7.13.3</ecNumber>
    </recommendedName>
</protein>
<evidence type="ECO:0000256" key="2">
    <source>
        <dbReference type="ARBA" id="ARBA00004651"/>
    </source>
</evidence>
<dbReference type="InterPro" id="IPR003660">
    <property type="entry name" value="HAMP_dom"/>
</dbReference>
<dbReference type="PANTHER" id="PTHR45528:SF10">
    <property type="entry name" value="METHYL-ACCEPTING CHEMOTAXIS PROTEIN"/>
    <property type="match status" value="1"/>
</dbReference>
<evidence type="ECO:0000256" key="9">
    <source>
        <dbReference type="ARBA" id="ARBA00022777"/>
    </source>
</evidence>
<organism evidence="17 18">
    <name type="scientific">Paenibacillus foliorum</name>
    <dbReference type="NCBI Taxonomy" id="2654974"/>
    <lineage>
        <taxon>Bacteria</taxon>
        <taxon>Bacillati</taxon>
        <taxon>Bacillota</taxon>
        <taxon>Bacilli</taxon>
        <taxon>Bacillales</taxon>
        <taxon>Paenibacillaceae</taxon>
        <taxon>Paenibacillus</taxon>
    </lineage>
</organism>
<dbReference type="RefSeq" id="WP_171652053.1">
    <property type="nucleotide sequence ID" value="NZ_WHOD01000050.1"/>
</dbReference>
<dbReference type="CDD" id="cd06225">
    <property type="entry name" value="HAMP"/>
    <property type="match status" value="1"/>
</dbReference>
<comment type="caution">
    <text evidence="17">The sequence shown here is derived from an EMBL/GenBank/DDBJ whole genome shotgun (WGS) entry which is preliminary data.</text>
</comment>
<evidence type="ECO:0000256" key="11">
    <source>
        <dbReference type="ARBA" id="ARBA00022989"/>
    </source>
</evidence>
<keyword evidence="9" id="KW-0418">Kinase</keyword>
<keyword evidence="12" id="KW-0902">Two-component regulatory system</keyword>
<dbReference type="InterPro" id="IPR003594">
    <property type="entry name" value="HATPase_dom"/>
</dbReference>
<evidence type="ECO:0000256" key="3">
    <source>
        <dbReference type="ARBA" id="ARBA00012438"/>
    </source>
</evidence>
<dbReference type="EMBL" id="WHOD01000050">
    <property type="protein sequence ID" value="NOU93849.1"/>
    <property type="molecule type" value="Genomic_DNA"/>
</dbReference>
<evidence type="ECO:0000256" key="4">
    <source>
        <dbReference type="ARBA" id="ARBA00022475"/>
    </source>
</evidence>
<keyword evidence="5" id="KW-0597">Phosphoprotein</keyword>
<evidence type="ECO:0000256" key="13">
    <source>
        <dbReference type="ARBA" id="ARBA00023136"/>
    </source>
</evidence>
<dbReference type="CDD" id="cd00075">
    <property type="entry name" value="HATPase"/>
    <property type="match status" value="1"/>
</dbReference>
<dbReference type="Gene3D" id="6.10.340.10">
    <property type="match status" value="1"/>
</dbReference>
<dbReference type="GO" id="GO:0000155">
    <property type="term" value="F:phosphorelay sensor kinase activity"/>
    <property type="evidence" value="ECO:0007669"/>
    <property type="project" value="InterPro"/>
</dbReference>
<dbReference type="PROSITE" id="PS50109">
    <property type="entry name" value="HIS_KIN"/>
    <property type="match status" value="1"/>
</dbReference>
<evidence type="ECO:0000256" key="14">
    <source>
        <dbReference type="SAM" id="Phobius"/>
    </source>
</evidence>
<accession>A0A972JYS7</accession>
<feature type="domain" description="HAMP" evidence="16">
    <location>
        <begin position="193"/>
        <end position="245"/>
    </location>
</feature>
<dbReference type="InterPro" id="IPR036890">
    <property type="entry name" value="HATPase_C_sf"/>
</dbReference>
<evidence type="ECO:0000256" key="7">
    <source>
        <dbReference type="ARBA" id="ARBA00022692"/>
    </source>
</evidence>
<evidence type="ECO:0000256" key="8">
    <source>
        <dbReference type="ARBA" id="ARBA00022741"/>
    </source>
</evidence>
<feature type="transmembrane region" description="Helical" evidence="14">
    <location>
        <begin position="172"/>
        <end position="191"/>
    </location>
</feature>
<dbReference type="Gene3D" id="3.30.565.10">
    <property type="entry name" value="Histidine kinase-like ATPase, C-terminal domain"/>
    <property type="match status" value="1"/>
</dbReference>
<dbReference type="InterPro" id="IPR036097">
    <property type="entry name" value="HisK_dim/P_sf"/>
</dbReference>
<gene>
    <name evidence="17" type="ORF">GC093_11520</name>
</gene>
<dbReference type="SMART" id="SM00304">
    <property type="entry name" value="HAMP"/>
    <property type="match status" value="1"/>
</dbReference>
<keyword evidence="13 14" id="KW-0472">Membrane</keyword>
<dbReference type="SUPFAM" id="SSF158472">
    <property type="entry name" value="HAMP domain-like"/>
    <property type="match status" value="1"/>
</dbReference>
<dbReference type="CDD" id="cd00082">
    <property type="entry name" value="HisKA"/>
    <property type="match status" value="1"/>
</dbReference>
<keyword evidence="4" id="KW-1003">Cell membrane</keyword>
<proteinExistence type="predicted"/>
<dbReference type="Pfam" id="PF00672">
    <property type="entry name" value="HAMP"/>
    <property type="match status" value="1"/>
</dbReference>
<dbReference type="InterPro" id="IPR004358">
    <property type="entry name" value="Sig_transdc_His_kin-like_C"/>
</dbReference>
<dbReference type="PRINTS" id="PR00344">
    <property type="entry name" value="BCTRLSENSOR"/>
</dbReference>
<comment type="subcellular location">
    <subcellularLocation>
        <location evidence="2">Cell membrane</location>
        <topology evidence="2">Multi-pass membrane protein</topology>
    </subcellularLocation>
</comment>
<feature type="domain" description="Histidine kinase" evidence="15">
    <location>
        <begin position="267"/>
        <end position="481"/>
    </location>
</feature>
<keyword evidence="11 14" id="KW-1133">Transmembrane helix</keyword>
<keyword evidence="7 14" id="KW-0812">Transmembrane</keyword>
<sequence length="487" mass="56179">MIPTIKVKFLVGFFIIFSVSLLLLNHFVVQIIETSNEKIITQDLVSLKKNSSVYVKQTFMINHYNNDEIYFQQMAKEMVEDLHHVSSSEVSAYTVSGDRIYTSNDQKFPNGIDDDLQNALNGKTAYTIYYTNSAAEVYYSYPVVMDGKKVGILRFVKDFSLLHEQSKHILDFIYYVTIAIFAVAFIFSYILSRNITIPIVKLTQASTEVTNGNLDIRIAFKRKDEIGQLATNFSKMIEKIKMQIKKIEKDRDRLEELNLHRKQFYDNVTHELKTPLTSILGYAEMIKDNGRNDEVFFDKGMNHIVDESKRLHEMVVNLLELSKETAAQEVYELIEAGRILQDVSEGMAFKADRYKKTIQYKVDESLYVYGNAHKLRQVFINVIDNAIKYGYPHSDIIVQAHLALDTVQITIINKGEEMKPEELINVFDPFYRGDRRLSKETGSRGLGLSICKAIVMEHGGSIYMRSENQETSVHIQLPYRVLMREPI</sequence>
<dbReference type="InterPro" id="IPR050398">
    <property type="entry name" value="HssS/ArlS-like"/>
</dbReference>
<keyword evidence="18" id="KW-1185">Reference proteome</keyword>
<dbReference type="Pfam" id="PF00512">
    <property type="entry name" value="HisKA"/>
    <property type="match status" value="1"/>
</dbReference>
<dbReference type="Proteomes" id="UP000641588">
    <property type="component" value="Unassembled WGS sequence"/>
</dbReference>
<evidence type="ECO:0000256" key="6">
    <source>
        <dbReference type="ARBA" id="ARBA00022679"/>
    </source>
</evidence>
<evidence type="ECO:0000259" key="16">
    <source>
        <dbReference type="PROSITE" id="PS50885"/>
    </source>
</evidence>
<dbReference type="FunFam" id="1.10.287.130:FF:000001">
    <property type="entry name" value="Two-component sensor histidine kinase"/>
    <property type="match status" value="1"/>
</dbReference>
<evidence type="ECO:0000313" key="18">
    <source>
        <dbReference type="Proteomes" id="UP000641588"/>
    </source>
</evidence>
<dbReference type="SUPFAM" id="SSF47384">
    <property type="entry name" value="Homodimeric domain of signal transducing histidine kinase"/>
    <property type="match status" value="1"/>
</dbReference>
<keyword evidence="6" id="KW-0808">Transferase</keyword>
<feature type="transmembrane region" description="Helical" evidence="14">
    <location>
        <begin position="7"/>
        <end position="28"/>
    </location>
</feature>
<dbReference type="PANTHER" id="PTHR45528">
    <property type="entry name" value="SENSOR HISTIDINE KINASE CPXA"/>
    <property type="match status" value="1"/>
</dbReference>
<dbReference type="AlphaFoldDB" id="A0A972JYS7"/>
<dbReference type="GO" id="GO:0005524">
    <property type="term" value="F:ATP binding"/>
    <property type="evidence" value="ECO:0007669"/>
    <property type="project" value="UniProtKB-KW"/>
</dbReference>
<reference evidence="17" key="1">
    <citation type="submission" date="2019-10" db="EMBL/GenBank/DDBJ databases">
        <title>Description of Paenibacillus glebae sp. nov.</title>
        <authorList>
            <person name="Carlier A."/>
            <person name="Qi S."/>
        </authorList>
    </citation>
    <scope>NUCLEOTIDE SEQUENCE</scope>
    <source>
        <strain evidence="17">LMG 31456</strain>
    </source>
</reference>
<keyword evidence="10" id="KW-0067">ATP-binding</keyword>